<accession>E3N859</accession>
<keyword evidence="2" id="KW-1185">Reference proteome</keyword>
<organism evidence="2">
    <name type="scientific">Caenorhabditis remanei</name>
    <name type="common">Caenorhabditis vulgaris</name>
    <dbReference type="NCBI Taxonomy" id="31234"/>
    <lineage>
        <taxon>Eukaryota</taxon>
        <taxon>Metazoa</taxon>
        <taxon>Ecdysozoa</taxon>
        <taxon>Nematoda</taxon>
        <taxon>Chromadorea</taxon>
        <taxon>Rhabditida</taxon>
        <taxon>Rhabditina</taxon>
        <taxon>Rhabditomorpha</taxon>
        <taxon>Rhabditoidea</taxon>
        <taxon>Rhabditidae</taxon>
        <taxon>Peloderinae</taxon>
        <taxon>Caenorhabditis</taxon>
    </lineage>
</organism>
<dbReference type="Proteomes" id="UP000008281">
    <property type="component" value="Unassembled WGS sequence"/>
</dbReference>
<sequence>MSDLVKNVVVVPQEVGALYISTDDVDKAISVTKALLDLGQFAFTKTPLSMGIFGAVGGLIQVILSFSQEEKDPVMEKLGDLEKQIDRLADQMNAKFDDLKAFLTEFNFFVEIINPTSVLMKFTKDVMRHPAKESIDNFRRAYEKHPPIELAYSVISLLEQKTTNPLKMALDADRLKNKVVFDKWFNIIDGVLGEFLFLEAFASGLINEKNPFNSERLTEQSQKLIDTLNKWKDEYLKNESYWPELEKWLREYLEKHTDLNNHKKADEIQKVLDSILTNDAFYLMVFNRFPHPDHYSTYEAASKQLMTLYDVGGCHTVVYRSKTANSVDISELVKMEKEVDSIKTLYAANSNVAINLANNPIFNAGFICMIGQQDEAIRSANCPRREWGPGWWKTANVKGRSDTRKVLAGYL</sequence>
<dbReference type="EMBL" id="DS268554">
    <property type="protein sequence ID" value="EFO89301.1"/>
    <property type="molecule type" value="Genomic_DNA"/>
</dbReference>
<dbReference type="InterPro" id="IPR007767">
    <property type="entry name" value="DUF684"/>
</dbReference>
<dbReference type="STRING" id="31234.E3N859"/>
<dbReference type="eggNOG" id="ENOG502THNJ">
    <property type="taxonomic scope" value="Eukaryota"/>
</dbReference>
<dbReference type="Pfam" id="PF05075">
    <property type="entry name" value="DUF684"/>
    <property type="match status" value="1"/>
</dbReference>
<dbReference type="OMA" id="NAGFICM"/>
<dbReference type="HOGENOM" id="CLU_040461_1_1_1"/>
<name>E3N859_CAERE</name>
<evidence type="ECO:0000313" key="2">
    <source>
        <dbReference type="Proteomes" id="UP000008281"/>
    </source>
</evidence>
<reference evidence="1" key="1">
    <citation type="submission" date="2007-07" db="EMBL/GenBank/DDBJ databases">
        <title>PCAP assembly of the Caenorhabditis remanei genome.</title>
        <authorList>
            <consortium name="The Caenorhabditis remanei Sequencing Consortium"/>
            <person name="Wilson R.K."/>
        </authorList>
    </citation>
    <scope>NUCLEOTIDE SEQUENCE [LARGE SCALE GENOMIC DNA]</scope>
    <source>
        <strain evidence="1">PB4641</strain>
    </source>
</reference>
<gene>
    <name evidence="1" type="ORF">CRE_15656</name>
</gene>
<proteinExistence type="predicted"/>
<evidence type="ECO:0000313" key="1">
    <source>
        <dbReference type="EMBL" id="EFO89301.1"/>
    </source>
</evidence>
<dbReference type="AlphaFoldDB" id="E3N859"/>
<dbReference type="InParanoid" id="E3N859"/>
<dbReference type="OrthoDB" id="5789346at2759"/>
<dbReference type="PANTHER" id="PTHR31464">
    <property type="entry name" value="PROTEIN CBG01266"/>
    <property type="match status" value="1"/>
</dbReference>
<dbReference type="PANTHER" id="PTHR31464:SF3">
    <property type="entry name" value="AAA DOMAIN-CONTAINING PROTEIN-RELATED"/>
    <property type="match status" value="1"/>
</dbReference>
<protein>
    <submittedName>
        <fullName evidence="1">Uncharacterized protein</fullName>
    </submittedName>
</protein>